<evidence type="ECO:0000256" key="3">
    <source>
        <dbReference type="ARBA" id="ARBA00022833"/>
    </source>
</evidence>
<proteinExistence type="predicted"/>
<organism evidence="7 8">
    <name type="scientific">Alteribacillus persepolensis</name>
    <dbReference type="NCBI Taxonomy" id="568899"/>
    <lineage>
        <taxon>Bacteria</taxon>
        <taxon>Bacillati</taxon>
        <taxon>Bacillota</taxon>
        <taxon>Bacilli</taxon>
        <taxon>Bacillales</taxon>
        <taxon>Bacillaceae</taxon>
        <taxon>Alteribacillus</taxon>
    </lineage>
</organism>
<feature type="chain" id="PRO_5038838164" evidence="5">
    <location>
        <begin position="22"/>
        <end position="346"/>
    </location>
</feature>
<dbReference type="RefSeq" id="WP_091272845.1">
    <property type="nucleotide sequence ID" value="NZ_FNDK01000008.1"/>
</dbReference>
<evidence type="ECO:0000256" key="4">
    <source>
        <dbReference type="SAM" id="MobiDB-lite"/>
    </source>
</evidence>
<keyword evidence="1" id="KW-0255">Endonuclease</keyword>
<feature type="signal peptide" evidence="5">
    <location>
        <begin position="1"/>
        <end position="21"/>
    </location>
</feature>
<protein>
    <submittedName>
        <fullName evidence="7">Ribonuclease Z</fullName>
    </submittedName>
</protein>
<dbReference type="STRING" id="568899.SAMN05192534_10810"/>
<keyword evidence="8" id="KW-1185">Reference proteome</keyword>
<evidence type="ECO:0000256" key="5">
    <source>
        <dbReference type="SAM" id="SignalP"/>
    </source>
</evidence>
<evidence type="ECO:0000313" key="7">
    <source>
        <dbReference type="EMBL" id="SDH60637.1"/>
    </source>
</evidence>
<feature type="region of interest" description="Disordered" evidence="4">
    <location>
        <begin position="29"/>
        <end position="66"/>
    </location>
</feature>
<evidence type="ECO:0000256" key="2">
    <source>
        <dbReference type="ARBA" id="ARBA00022801"/>
    </source>
</evidence>
<dbReference type="CDD" id="cd07719">
    <property type="entry name" value="arylsulfatase_AtsA-like_MBL-fold"/>
    <property type="match status" value="1"/>
</dbReference>
<dbReference type="GO" id="GO:0042781">
    <property type="term" value="F:3'-tRNA processing endoribonuclease activity"/>
    <property type="evidence" value="ECO:0007669"/>
    <property type="project" value="TreeGrafter"/>
</dbReference>
<reference evidence="7 8" key="1">
    <citation type="submission" date="2016-10" db="EMBL/GenBank/DDBJ databases">
        <authorList>
            <person name="de Groot N.N."/>
        </authorList>
    </citation>
    <scope>NUCLEOTIDE SEQUENCE [LARGE SCALE GENOMIC DNA]</scope>
    <source>
        <strain evidence="7 8">DSM 21632</strain>
    </source>
</reference>
<dbReference type="InterPro" id="IPR044094">
    <property type="entry name" value="AtsA-like_MBL-fold"/>
</dbReference>
<keyword evidence="5" id="KW-0732">Signal</keyword>
<feature type="compositionally biased region" description="Acidic residues" evidence="4">
    <location>
        <begin position="29"/>
        <end position="41"/>
    </location>
</feature>
<sequence>MFRKKHLLLYLFIALTIVLMACSNDTASEESEGNIEEGEAVEETKPANVEESVDAKRAENKDTVPDGFRVTTVGTGSPPIEGEKTWPSTLVQFQDKYFLVDCGGGCTHGLTKAGIHPREITNILFTHHHVDHNSDFITVLMAGWATNDPRTELNLLGTEGTKEFYNFVIDFYEQDIQYRIDTGYTTGDGMIENVNIQELHGEEELELDGVKISTLDVPHSIKTIAYKFEAGGQTVVLSADTTFNEELIEFSEGADLMVLDGMLAEVKKGDPFYEEFQHIKPQLASAHLTLEEAGQTAAEANVKKVVFHHLMNGEIDEEKTTEVMREAGYTGEVMIGETLKQYDVEE</sequence>
<dbReference type="Gene3D" id="3.60.15.10">
    <property type="entry name" value="Ribonuclease Z/Hydroxyacylglutathione hydrolase-like"/>
    <property type="match status" value="1"/>
</dbReference>
<gene>
    <name evidence="7" type="ORF">SAMN05192534_10810</name>
</gene>
<feature type="domain" description="Metallo-beta-lactamase" evidence="6">
    <location>
        <begin position="85"/>
        <end position="278"/>
    </location>
</feature>
<feature type="compositionally biased region" description="Basic and acidic residues" evidence="4">
    <location>
        <begin position="53"/>
        <end position="64"/>
    </location>
</feature>
<dbReference type="SUPFAM" id="SSF56281">
    <property type="entry name" value="Metallo-hydrolase/oxidoreductase"/>
    <property type="match status" value="1"/>
</dbReference>
<evidence type="ECO:0000256" key="1">
    <source>
        <dbReference type="ARBA" id="ARBA00022759"/>
    </source>
</evidence>
<keyword evidence="2" id="KW-0378">Hydrolase</keyword>
<dbReference type="Proteomes" id="UP000199163">
    <property type="component" value="Unassembled WGS sequence"/>
</dbReference>
<dbReference type="Pfam" id="PF12706">
    <property type="entry name" value="Lactamase_B_2"/>
    <property type="match status" value="1"/>
</dbReference>
<name>A0A1G8DSG9_9BACI</name>
<dbReference type="EMBL" id="FNDK01000008">
    <property type="protein sequence ID" value="SDH60637.1"/>
    <property type="molecule type" value="Genomic_DNA"/>
</dbReference>
<dbReference type="AlphaFoldDB" id="A0A1G8DSG9"/>
<accession>A0A1G8DSG9</accession>
<dbReference type="InterPro" id="IPR001279">
    <property type="entry name" value="Metallo-B-lactamas"/>
</dbReference>
<dbReference type="OrthoDB" id="9800940at2"/>
<dbReference type="SMART" id="SM00849">
    <property type="entry name" value="Lactamase_B"/>
    <property type="match status" value="1"/>
</dbReference>
<evidence type="ECO:0000259" key="6">
    <source>
        <dbReference type="SMART" id="SM00849"/>
    </source>
</evidence>
<dbReference type="InterPro" id="IPR036866">
    <property type="entry name" value="RibonucZ/Hydroxyglut_hydro"/>
</dbReference>
<dbReference type="PANTHER" id="PTHR46018">
    <property type="entry name" value="ZINC PHOSPHODIESTERASE ELAC PROTEIN 1"/>
    <property type="match status" value="1"/>
</dbReference>
<evidence type="ECO:0000313" key="8">
    <source>
        <dbReference type="Proteomes" id="UP000199163"/>
    </source>
</evidence>
<dbReference type="PROSITE" id="PS51257">
    <property type="entry name" value="PROKAR_LIPOPROTEIN"/>
    <property type="match status" value="1"/>
</dbReference>
<keyword evidence="3" id="KW-0862">Zinc</keyword>
<keyword evidence="1" id="KW-0540">Nuclease</keyword>
<dbReference type="PANTHER" id="PTHR46018:SF2">
    <property type="entry name" value="ZINC PHOSPHODIESTERASE ELAC PROTEIN 1"/>
    <property type="match status" value="1"/>
</dbReference>